<evidence type="ECO:0000313" key="2">
    <source>
        <dbReference type="WBParaSite" id="nRc.2.0.1.t37945-RA"/>
    </source>
</evidence>
<name>A0A915KHT6_ROMCU</name>
<evidence type="ECO:0000313" key="1">
    <source>
        <dbReference type="Proteomes" id="UP000887565"/>
    </source>
</evidence>
<sequence length="11" mass="1222">MPAISVRTPNH</sequence>
<protein>
    <submittedName>
        <fullName evidence="2">Uncharacterized protein</fullName>
    </submittedName>
</protein>
<reference evidence="2" key="1">
    <citation type="submission" date="2022-11" db="UniProtKB">
        <authorList>
            <consortium name="WormBaseParasite"/>
        </authorList>
    </citation>
    <scope>IDENTIFICATION</scope>
</reference>
<keyword evidence="1" id="KW-1185">Reference proteome</keyword>
<accession>A0A915KHT6</accession>
<dbReference type="WBParaSite" id="nRc.2.0.1.t37945-RA">
    <property type="protein sequence ID" value="nRc.2.0.1.t37945-RA"/>
    <property type="gene ID" value="nRc.2.0.1.g37945"/>
</dbReference>
<organism evidence="1 2">
    <name type="scientific">Romanomermis culicivorax</name>
    <name type="common">Nematode worm</name>
    <dbReference type="NCBI Taxonomy" id="13658"/>
    <lineage>
        <taxon>Eukaryota</taxon>
        <taxon>Metazoa</taxon>
        <taxon>Ecdysozoa</taxon>
        <taxon>Nematoda</taxon>
        <taxon>Enoplea</taxon>
        <taxon>Dorylaimia</taxon>
        <taxon>Mermithida</taxon>
        <taxon>Mermithoidea</taxon>
        <taxon>Mermithidae</taxon>
        <taxon>Romanomermis</taxon>
    </lineage>
</organism>
<dbReference type="Proteomes" id="UP000887565">
    <property type="component" value="Unplaced"/>
</dbReference>
<proteinExistence type="predicted"/>